<sequence length="247" mass="26274">MLAFPLAGGAGAEERLRVATWNIGLERDGPGLLLRDITGGKDAQVLASVAVLAALDADVVLLTGFDHDAGLAALDAFRDALAKGGVAYGYRFALNPNTGVPTGLDIDGNGRSGEARDAQGWGKFRGAGGMAVLSRLPVDVAGVRDFSKLLWRDLPDAQLPGDMAAQNLQGQRLSTTGHWDVPLVLPDGGALHLWAWHATPPVFDGPEDRNGRRNHDEAAFWLAYLDGRIGMAPPRGSCFWGMPTWTR</sequence>
<evidence type="ECO:0000259" key="1">
    <source>
        <dbReference type="Pfam" id="PF03372"/>
    </source>
</evidence>
<dbReference type="Pfam" id="PF03372">
    <property type="entry name" value="Exo_endo_phos"/>
    <property type="match status" value="1"/>
</dbReference>
<dbReference type="EMBL" id="CP028918">
    <property type="protein sequence ID" value="AWB47325.1"/>
    <property type="molecule type" value="Genomic_DNA"/>
</dbReference>
<keyword evidence="3" id="KW-1185">Reference proteome</keyword>
<dbReference type="Gene3D" id="3.60.10.10">
    <property type="entry name" value="Endonuclease/exonuclease/phosphatase"/>
    <property type="match status" value="1"/>
</dbReference>
<gene>
    <name evidence="2" type="ORF">HYN69_01325</name>
</gene>
<dbReference type="InterPro" id="IPR036691">
    <property type="entry name" value="Endo/exonu/phosph_ase_sf"/>
</dbReference>
<proteinExistence type="predicted"/>
<dbReference type="AlphaFoldDB" id="A0A2S0UHQ2"/>
<dbReference type="RefSeq" id="WP_108434154.1">
    <property type="nucleotide sequence ID" value="NZ_CP028918.1"/>
</dbReference>
<dbReference type="Proteomes" id="UP000244496">
    <property type="component" value="Chromosome"/>
</dbReference>
<accession>A0A2S0UHQ2</accession>
<organism evidence="2 3">
    <name type="scientific">Paragemmobacter aquarius</name>
    <dbReference type="NCBI Taxonomy" id="2169400"/>
    <lineage>
        <taxon>Bacteria</taxon>
        <taxon>Pseudomonadati</taxon>
        <taxon>Pseudomonadota</taxon>
        <taxon>Alphaproteobacteria</taxon>
        <taxon>Rhodobacterales</taxon>
        <taxon>Paracoccaceae</taxon>
        <taxon>Paragemmobacter</taxon>
    </lineage>
</organism>
<dbReference type="GO" id="GO:0003824">
    <property type="term" value="F:catalytic activity"/>
    <property type="evidence" value="ECO:0007669"/>
    <property type="project" value="InterPro"/>
</dbReference>
<protein>
    <recommendedName>
        <fullName evidence="1">Endonuclease/exonuclease/phosphatase domain-containing protein</fullName>
    </recommendedName>
</protein>
<evidence type="ECO:0000313" key="3">
    <source>
        <dbReference type="Proteomes" id="UP000244496"/>
    </source>
</evidence>
<dbReference type="SUPFAM" id="SSF56219">
    <property type="entry name" value="DNase I-like"/>
    <property type="match status" value="1"/>
</dbReference>
<name>A0A2S0UHQ2_9RHOB</name>
<feature type="domain" description="Endonuclease/exonuclease/phosphatase" evidence="1">
    <location>
        <begin position="19"/>
        <end position="229"/>
    </location>
</feature>
<evidence type="ECO:0000313" key="2">
    <source>
        <dbReference type="EMBL" id="AWB47325.1"/>
    </source>
</evidence>
<dbReference type="InterPro" id="IPR005135">
    <property type="entry name" value="Endo/exonuclease/phosphatase"/>
</dbReference>
<reference evidence="2 3" key="1">
    <citation type="submission" date="2018-04" db="EMBL/GenBank/DDBJ databases">
        <title>Genome sequencing of Gemmobacter.</title>
        <authorList>
            <person name="Yi H."/>
            <person name="Baek M.-G."/>
        </authorList>
    </citation>
    <scope>NUCLEOTIDE SEQUENCE [LARGE SCALE GENOMIC DNA]</scope>
    <source>
        <strain evidence="2 3">HYN0069</strain>
    </source>
</reference>
<dbReference type="KEGG" id="geh:HYN69_01325"/>